<keyword evidence="8" id="KW-1185">Reference proteome</keyword>
<keyword evidence="2" id="KW-0815">Transposition</keyword>
<evidence type="ECO:0000313" key="8">
    <source>
        <dbReference type="Proteomes" id="UP000186400"/>
    </source>
</evidence>
<sequence>MAQQQRIRSAFFREGMSVTEIAEEYGIDRKTVRKYITKDDWSEQTAEDRPSRSSIMDPFVDTVQQWLIEDKQRRRKQRHTAKRVYTRLVEEEGYTGSYRTVANHYRRIRAAVFQEHDPAIPLTHSLGEAEADFGEADYYHHGERVAGSYLVLSFPESNGGFLQLEPGQNGKCLFEGLIAIFEHLDGVPILIRFDNASTMVTKILKNGGREITDRFRKFQEHFGFEAIFCNPGKGNEKGNVENKVGYLRRNLLVPEPRFESLDRFNIDVLEQCRADMNRPHYREEQSIAELFRADQAALMPLPRIPFDPASYQTLTADGYGMIALEGGKHRYSTAPKYARSRVTAQITAQTVSILDESRRPVVTHRRLYGDKHGERMEWLPYLIQLSRKPTAVKYTPVYDMMPPMLQQWLSSQARDQVSTALRLIADLSETAGFDSACAAITDSITAGITDADSLVALHDRNTRYAPILPPPVTPKSKVADTKVSFQPTRYDEMIPSGVTR</sequence>
<evidence type="ECO:0000256" key="3">
    <source>
        <dbReference type="ARBA" id="ARBA00023125"/>
    </source>
</evidence>
<dbReference type="Pfam" id="PF22483">
    <property type="entry name" value="Mu-transpos_C_2"/>
    <property type="match status" value="1"/>
</dbReference>
<evidence type="ECO:0000256" key="1">
    <source>
        <dbReference type="ARBA" id="ARBA00009277"/>
    </source>
</evidence>
<dbReference type="InterPro" id="IPR017894">
    <property type="entry name" value="HTH_IS21_transposase_type"/>
</dbReference>
<dbReference type="RefSeq" id="WP_076490024.1">
    <property type="nucleotide sequence ID" value="NZ_FTMS01000049.1"/>
</dbReference>
<dbReference type="GO" id="GO:0003677">
    <property type="term" value="F:DNA binding"/>
    <property type="evidence" value="ECO:0007669"/>
    <property type="project" value="UniProtKB-KW"/>
</dbReference>
<dbReference type="NCBIfam" id="NF033546">
    <property type="entry name" value="transpos_IS21"/>
    <property type="match status" value="1"/>
</dbReference>
<dbReference type="InterPro" id="IPR001584">
    <property type="entry name" value="Integrase_cat-core"/>
</dbReference>
<dbReference type="Proteomes" id="UP000186400">
    <property type="component" value="Unassembled WGS sequence"/>
</dbReference>
<dbReference type="PROSITE" id="PS50994">
    <property type="entry name" value="INTEGRASE"/>
    <property type="match status" value="1"/>
</dbReference>
<keyword evidence="4" id="KW-0233">DNA recombination</keyword>
<dbReference type="PANTHER" id="PTHR35004">
    <property type="entry name" value="TRANSPOSASE RV3428C-RELATED"/>
    <property type="match status" value="1"/>
</dbReference>
<comment type="similarity">
    <text evidence="1">Belongs to the transposase IS21/IS408/IS1162 family.</text>
</comment>
<dbReference type="SUPFAM" id="SSF46689">
    <property type="entry name" value="Homeodomain-like"/>
    <property type="match status" value="1"/>
</dbReference>
<dbReference type="InterPro" id="IPR054353">
    <property type="entry name" value="IstA-like_C"/>
</dbReference>
<evidence type="ECO:0000259" key="6">
    <source>
        <dbReference type="PROSITE" id="PS50994"/>
    </source>
</evidence>
<evidence type="ECO:0000256" key="2">
    <source>
        <dbReference type="ARBA" id="ARBA00022578"/>
    </source>
</evidence>
<dbReference type="Gene3D" id="1.10.10.60">
    <property type="entry name" value="Homeodomain-like"/>
    <property type="match status" value="1"/>
</dbReference>
<dbReference type="EMBL" id="FTMS01000049">
    <property type="protein sequence ID" value="SIR12417.1"/>
    <property type="molecule type" value="Genomic_DNA"/>
</dbReference>
<evidence type="ECO:0000256" key="4">
    <source>
        <dbReference type="ARBA" id="ARBA00023172"/>
    </source>
</evidence>
<dbReference type="STRING" id="159291.SAMN05920897_1491"/>
<evidence type="ECO:0000313" key="7">
    <source>
        <dbReference type="EMBL" id="SIR12417.1"/>
    </source>
</evidence>
<dbReference type="InterPro" id="IPR009057">
    <property type="entry name" value="Homeodomain-like_sf"/>
</dbReference>
<dbReference type="AlphaFoldDB" id="A0A1N6YCW7"/>
<dbReference type="GO" id="GO:0032196">
    <property type="term" value="P:transposition"/>
    <property type="evidence" value="ECO:0007669"/>
    <property type="project" value="UniProtKB-KW"/>
</dbReference>
<name>A0A1N6YCW7_9SPIO</name>
<gene>
    <name evidence="7" type="ORF">SAMN05920897_1491</name>
</gene>
<organism evidence="7 8">
    <name type="scientific">Alkalispirochaeta americana</name>
    <dbReference type="NCBI Taxonomy" id="159291"/>
    <lineage>
        <taxon>Bacteria</taxon>
        <taxon>Pseudomonadati</taxon>
        <taxon>Spirochaetota</taxon>
        <taxon>Spirochaetia</taxon>
        <taxon>Spirochaetales</taxon>
        <taxon>Spirochaetaceae</taxon>
        <taxon>Alkalispirochaeta</taxon>
    </lineage>
</organism>
<proteinExistence type="inferred from homology"/>
<reference evidence="7 8" key="1">
    <citation type="submission" date="2017-01" db="EMBL/GenBank/DDBJ databases">
        <authorList>
            <person name="Mah S.A."/>
            <person name="Swanson W.J."/>
            <person name="Moy G.W."/>
            <person name="Vacquier V.D."/>
        </authorList>
    </citation>
    <scope>NUCLEOTIDE SEQUENCE [LARGE SCALE GENOMIC DNA]</scope>
    <source>
        <strain evidence="7 8">ASpG1</strain>
    </source>
</reference>
<keyword evidence="3" id="KW-0238">DNA-binding</keyword>
<dbReference type="InterPro" id="IPR010332">
    <property type="entry name" value="ATPase_terminase-su_N"/>
</dbReference>
<accession>A0A1N6YCW7</accession>
<feature type="domain" description="Integrase catalytic" evidence="6">
    <location>
        <begin position="117"/>
        <end position="308"/>
    </location>
</feature>
<evidence type="ECO:0000259" key="5">
    <source>
        <dbReference type="PROSITE" id="PS50531"/>
    </source>
</evidence>
<dbReference type="Pfam" id="PF06056">
    <property type="entry name" value="Terminase_5"/>
    <property type="match status" value="1"/>
</dbReference>
<dbReference type="OrthoDB" id="3193769at2"/>
<dbReference type="GO" id="GO:0015074">
    <property type="term" value="P:DNA integration"/>
    <property type="evidence" value="ECO:0007669"/>
    <property type="project" value="InterPro"/>
</dbReference>
<protein>
    <submittedName>
        <fullName evidence="7">Transposase</fullName>
    </submittedName>
</protein>
<dbReference type="GO" id="GO:0006310">
    <property type="term" value="P:DNA recombination"/>
    <property type="evidence" value="ECO:0007669"/>
    <property type="project" value="UniProtKB-KW"/>
</dbReference>
<dbReference type="PANTHER" id="PTHR35004:SF7">
    <property type="entry name" value="INTEGRASE PROTEIN"/>
    <property type="match status" value="1"/>
</dbReference>
<dbReference type="PROSITE" id="PS50531">
    <property type="entry name" value="HTH_IS21"/>
    <property type="match status" value="1"/>
</dbReference>
<feature type="domain" description="HTH IS21-type" evidence="5">
    <location>
        <begin position="3"/>
        <end position="67"/>
    </location>
</feature>